<evidence type="ECO:0000313" key="1">
    <source>
        <dbReference type="EMBL" id="MFC3533705.1"/>
    </source>
</evidence>
<name>A0ABV7RHM8_9NEIS</name>
<proteinExistence type="predicted"/>
<evidence type="ECO:0000313" key="2">
    <source>
        <dbReference type="Proteomes" id="UP001595741"/>
    </source>
</evidence>
<dbReference type="Proteomes" id="UP001595741">
    <property type="component" value="Unassembled WGS sequence"/>
</dbReference>
<organism evidence="1 2">
    <name type="scientific">Vogesella facilis</name>
    <dbReference type="NCBI Taxonomy" id="1655232"/>
    <lineage>
        <taxon>Bacteria</taxon>
        <taxon>Pseudomonadati</taxon>
        <taxon>Pseudomonadota</taxon>
        <taxon>Betaproteobacteria</taxon>
        <taxon>Neisseriales</taxon>
        <taxon>Chromobacteriaceae</taxon>
        <taxon>Vogesella</taxon>
    </lineage>
</organism>
<sequence>MNSKPKEKKHYRESCDCQKFWAVWHLAKKFSEEKGMGEVSPPRKVDYGWQLKLITGEIVTVYSRKGKVRLSGNPNGRFREELLALIPAWEVATFNR</sequence>
<dbReference type="RefSeq" id="WP_386093733.1">
    <property type="nucleotide sequence ID" value="NZ_JBHRXN010000036.1"/>
</dbReference>
<protein>
    <submittedName>
        <fullName evidence="1">Uncharacterized protein</fullName>
    </submittedName>
</protein>
<reference evidence="2" key="1">
    <citation type="journal article" date="2019" name="Int. J. Syst. Evol. Microbiol.">
        <title>The Global Catalogue of Microorganisms (GCM) 10K type strain sequencing project: providing services to taxonomists for standard genome sequencing and annotation.</title>
        <authorList>
            <consortium name="The Broad Institute Genomics Platform"/>
            <consortium name="The Broad Institute Genome Sequencing Center for Infectious Disease"/>
            <person name="Wu L."/>
            <person name="Ma J."/>
        </authorList>
    </citation>
    <scope>NUCLEOTIDE SEQUENCE [LARGE SCALE GENOMIC DNA]</scope>
    <source>
        <strain evidence="2">KCTC 42742</strain>
    </source>
</reference>
<keyword evidence="2" id="KW-1185">Reference proteome</keyword>
<dbReference type="EMBL" id="JBHRXN010000036">
    <property type="protein sequence ID" value="MFC3533705.1"/>
    <property type="molecule type" value="Genomic_DNA"/>
</dbReference>
<accession>A0ABV7RHM8</accession>
<comment type="caution">
    <text evidence="1">The sequence shown here is derived from an EMBL/GenBank/DDBJ whole genome shotgun (WGS) entry which is preliminary data.</text>
</comment>
<gene>
    <name evidence="1" type="ORF">ACFOLG_16165</name>
</gene>